<sequence length="672" mass="76343">MVREYLKKQEESDEILLSRVSTISSIINSETELTFWTCHETRQTFVDLTEFKEGYIGKRKSSGSFLGRPELILQLAPSIKKVMKDYSSFSVDSALMCLRSWYRIFDTVEALLSISSDEPIRPLRDISELNVVHYDAAYRTLSPDTFRWFLRVVNNTLEASGRAKLYWDTPPEKDVVRSLPDEKKIFLLRIALKQEWAKVEVRWADQDQVKLDGFRPTTPAQADGLAAFVFMSQAQRLTGDYVPDSPHVQSVLPWLIRDNRVSDGLHMRKLWELNFPNHWDILTAFHMCLATTGWNVSVLNSLDSSKESDWLYDHPSDPNRYVLVGHKVRSNEKAMPVIGLWKTSFGPGAVIKKVIGQTRPLRDQLKLSLISAEKKLTSMVMSKQAHSSVDLKDQYELVQKLTEGTRSVWLYVNKLGAISWPSRNSTTAMSALAKSKVNYLDVLIPKINTELLLGGHDSIPRVVASDFRDMFAQYVWESSGGNILPVMRALVHKRLSTTQRYIDNNISNVERDAQLLSFLNTFFVQLSEGRIDTTLLAYQNRFGAVPEAEVEILKQFRSLERSRLSVACKDPKSPPISTQTVGKSRCSSQRCLICPENAIILPESLHGIAMRAEELVAIKLTIPYEAWSTSNFDIEMENVELALSIFNVADVLSSRNYWQEKIAAGQHIVPGL</sequence>
<dbReference type="KEGG" id="pum:HGP31_25940"/>
<dbReference type="RefSeq" id="WP_168758927.1">
    <property type="nucleotide sequence ID" value="NZ_CP051487.1"/>
</dbReference>
<gene>
    <name evidence="1" type="ORF">HGP31_25940</name>
</gene>
<dbReference type="GeneID" id="72197069"/>
<dbReference type="EMBL" id="CP051487">
    <property type="protein sequence ID" value="QJC81570.1"/>
    <property type="molecule type" value="Genomic_DNA"/>
</dbReference>
<accession>A0AAE7DH33</accession>
<name>A0AAE7DH33_9PSED</name>
<proteinExistence type="predicted"/>
<dbReference type="AlphaFoldDB" id="A0AAE7DH33"/>
<protein>
    <submittedName>
        <fullName evidence="1">Uncharacterized protein</fullName>
    </submittedName>
</protein>
<dbReference type="Proteomes" id="UP000501367">
    <property type="component" value="Chromosome"/>
</dbReference>
<reference evidence="1 2" key="1">
    <citation type="submission" date="2020-04" db="EMBL/GenBank/DDBJ databases">
        <authorList>
            <person name="Yao Y."/>
            <person name="He Z."/>
        </authorList>
    </citation>
    <scope>NUCLEOTIDE SEQUENCE [LARGE SCALE GENOMIC DNA]</scope>
    <source>
        <strain evidence="1 2">CY-1</strain>
    </source>
</reference>
<evidence type="ECO:0000313" key="2">
    <source>
        <dbReference type="Proteomes" id="UP000501367"/>
    </source>
</evidence>
<organism evidence="1 2">
    <name type="scientific">Pseudomonas umsongensis</name>
    <dbReference type="NCBI Taxonomy" id="198618"/>
    <lineage>
        <taxon>Bacteria</taxon>
        <taxon>Pseudomonadati</taxon>
        <taxon>Pseudomonadota</taxon>
        <taxon>Gammaproteobacteria</taxon>
        <taxon>Pseudomonadales</taxon>
        <taxon>Pseudomonadaceae</taxon>
        <taxon>Pseudomonas</taxon>
    </lineage>
</organism>
<evidence type="ECO:0000313" key="1">
    <source>
        <dbReference type="EMBL" id="QJC81570.1"/>
    </source>
</evidence>